<dbReference type="PANTHER" id="PTHR32114:SF2">
    <property type="entry name" value="ABC TRANSPORTER ABCH.3"/>
    <property type="match status" value="1"/>
</dbReference>
<dbReference type="Gene3D" id="3.40.50.300">
    <property type="entry name" value="P-loop containing nucleotide triphosphate hydrolases"/>
    <property type="match status" value="2"/>
</dbReference>
<proteinExistence type="inferred from homology"/>
<dbReference type="GO" id="GO:0016887">
    <property type="term" value="F:ATP hydrolysis activity"/>
    <property type="evidence" value="ECO:0007669"/>
    <property type="project" value="UniProtKB-UniRule"/>
</dbReference>
<evidence type="ECO:0000259" key="6">
    <source>
        <dbReference type="Pfam" id="PF13304"/>
    </source>
</evidence>
<reference evidence="8 9" key="1">
    <citation type="submission" date="2018-06" db="EMBL/GenBank/DDBJ databases">
        <title>Genomic insight into two independent archaeal endosymbiosis events.</title>
        <authorList>
            <person name="Lind A.E."/>
            <person name="Lewis W.H."/>
            <person name="Spang A."/>
            <person name="Guy L."/>
            <person name="Embley M.T."/>
            <person name="Ettema T.J.G."/>
        </authorList>
    </citation>
    <scope>NUCLEOTIDE SEQUENCE [LARGE SCALE GENOMIC DNA]</scope>
    <source>
        <strain evidence="8">NOE</strain>
    </source>
</reference>
<accession>A0A366M8J1</accession>
<evidence type="ECO:0000256" key="1">
    <source>
        <dbReference type="ARBA" id="ARBA00022763"/>
    </source>
</evidence>
<evidence type="ECO:0000259" key="7">
    <source>
        <dbReference type="Pfam" id="PF13476"/>
    </source>
</evidence>
<dbReference type="EMBL" id="NIZT01000062">
    <property type="protein sequence ID" value="RBQ22505.1"/>
    <property type="molecule type" value="Genomic_DNA"/>
</dbReference>
<comment type="domain">
    <text evidence="5">The two conserved Cys that bind zinc constitute the zinc-hook, which separates the large intramolecular coiled coil regions. The 2 Cys residues coordinate one molecule of zinc with the help of the 2 Cys residues of the zinc-hook of another Rad50 molecule, thereby forming a V-shaped homodimer.</text>
</comment>
<dbReference type="PANTHER" id="PTHR32114">
    <property type="entry name" value="ABC TRANSPORTER ABCH.3"/>
    <property type="match status" value="1"/>
</dbReference>
<feature type="domain" description="ATPase AAA-type core" evidence="6">
    <location>
        <begin position="781"/>
        <end position="889"/>
    </location>
</feature>
<evidence type="ECO:0000256" key="4">
    <source>
        <dbReference type="ARBA" id="ARBA00023204"/>
    </source>
</evidence>
<dbReference type="Gene3D" id="1.10.287.510">
    <property type="entry name" value="Helix hairpin bin"/>
    <property type="match status" value="1"/>
</dbReference>
<dbReference type="AlphaFoldDB" id="A0A366M8J1"/>
<comment type="similarity">
    <text evidence="5">Belongs to the SMC family. RAD50 subfamily.</text>
</comment>
<keyword evidence="5" id="KW-0547">Nucleotide-binding</keyword>
<evidence type="ECO:0000313" key="8">
    <source>
        <dbReference type="EMBL" id="RBQ22505.1"/>
    </source>
</evidence>
<dbReference type="SUPFAM" id="SSF75712">
    <property type="entry name" value="Rad50 coiled-coil Zn hook"/>
    <property type="match status" value="1"/>
</dbReference>
<keyword evidence="1 5" id="KW-0227">DNA damage</keyword>
<feature type="binding site" evidence="5">
    <location>
        <position position="141"/>
    </location>
    <ligand>
        <name>ATP</name>
        <dbReference type="ChEBI" id="CHEBI:30616"/>
    </ligand>
</feature>
<keyword evidence="5" id="KW-0067">ATP-binding</keyword>
<feature type="domain" description="Rad50/SbcC-type AAA" evidence="7">
    <location>
        <begin position="5"/>
        <end position="256"/>
    </location>
</feature>
<gene>
    <name evidence="5" type="primary">rad50</name>
    <name evidence="8" type="ORF">ALNOE001_18740</name>
</gene>
<keyword evidence="9" id="KW-1185">Reference proteome</keyword>
<dbReference type="GO" id="GO:0008270">
    <property type="term" value="F:zinc ion binding"/>
    <property type="evidence" value="ECO:0007669"/>
    <property type="project" value="UniProtKB-UniRule"/>
</dbReference>
<feature type="coiled-coil region" evidence="5">
    <location>
        <begin position="210"/>
        <end position="444"/>
    </location>
</feature>
<dbReference type="InterPro" id="IPR027417">
    <property type="entry name" value="P-loop_NTPase"/>
</dbReference>
<feature type="binding site" evidence="5">
    <location>
        <position position="12"/>
    </location>
    <ligand>
        <name>ATP</name>
        <dbReference type="ChEBI" id="CHEBI:30616"/>
    </ligand>
</feature>
<keyword evidence="4 5" id="KW-0234">DNA repair</keyword>
<sequence>MIFTKLTLKNFKSHKNTVIDFEPGISIIVGENGAGKSTILEGISFALFKRHSGKKIDDLVRITKNKNSHEQMSVILEFISNGKEYKVTRTRSTSTKAELVVKDSDGGTTRISTGDSSVNNELQLLLGMDADLFLNAIYIQQGEIASLVDKTPSEKKQLIGKLLGVEGLEKAWKNSLPLINIYEHQKSELEGRTASSLELNNDLKSKKVVLEDIKIKGNDIEKEIKELEQLKNKKSNEKLEMEKAKSTFDTLNTQLINENGNTKRVVDDKKKFQEQLNDLKIKEKEMNTLEKFSTKLPIYLEFLESVKNLKQITKEIEKYEEKLDKIQKQKSILEKEEDGYNQYLQLQKKLNDFNDRKSKLEGELEIIKGLEKNKSDIEKEISENNEKIEKFFKHTNKSLNIDVDDFDELKRKIVDFKVEAEKKIKEIEDKSSSKSQEISRLEEGIKSAKEPLSEIQKVDSKCPICESDISEEKKDSLIDSYNNKIKSNEEFIENLKKELNKISNEKSIFKNKLEEIQLIENNISENMHMYDIIKKDLEKIKDIDSNLNKFEDTRDKLDNVLLSIKDQTELQNTTKKNHDNYVHAQGSLDALGKEYDIKDKLKEVIRSMDMEVEKLKAAMGKDTYLSPDIKEKDLKNRIEDLKEKDRKYNQLKGLIVQLPILESQIKNKRDELDSIRSKIDDIENNIKACNYSEDKYKNVVFTHEISKEKLKGLNKELNEITGKATQIIADIEDLTIKLNQNDVLKEKLENIEDYLKLLKEIRTLYSKDGIQKVLRNRSKPLIQKNTKDFFEQFDFNYSDLKIDDEYNISVFGLEGENTLEMLSGGEKIAIALALRLGITKAMSKGNVETILLDEPTIHLDSYRRHDLIDLLRQMSSLPQMIIVTHDTELENAADSIIKLQKDAGISKVIIAD</sequence>
<evidence type="ECO:0000256" key="3">
    <source>
        <dbReference type="ARBA" id="ARBA00023054"/>
    </source>
</evidence>
<feature type="binding site" evidence="5">
    <location>
        <begin position="32"/>
        <end position="38"/>
    </location>
    <ligand>
        <name>ATP</name>
        <dbReference type="ChEBI" id="CHEBI:30616"/>
    </ligand>
</feature>
<comment type="function">
    <text evidence="5">Part of the Rad50/Mre11 complex, which is involved in the early steps of DNA double-strand break (DSB) repair. The complex may facilitate opening of the processed DNA ends to aid in the recruitment of HerA and NurA. Rad50 controls the balance between DNA end bridging and DNA resection via ATP-dependent structural rearrangements of the Rad50/Mre11 complex.</text>
</comment>
<keyword evidence="3 5" id="KW-0175">Coiled coil</keyword>
<feature type="coiled-coil region" evidence="5">
    <location>
        <begin position="598"/>
        <end position="764"/>
    </location>
</feature>
<dbReference type="Proteomes" id="UP000253099">
    <property type="component" value="Unassembled WGS sequence"/>
</dbReference>
<dbReference type="InterPro" id="IPR022982">
    <property type="entry name" value="Rad50_ATPase_archaeal"/>
</dbReference>
<evidence type="ECO:0000313" key="9">
    <source>
        <dbReference type="Proteomes" id="UP000253099"/>
    </source>
</evidence>
<keyword evidence="2 5" id="KW-0378">Hydrolase</keyword>
<feature type="binding site" evidence="5">
    <location>
        <position position="465"/>
    </location>
    <ligand>
        <name>Zn(2+)</name>
        <dbReference type="ChEBI" id="CHEBI:29105"/>
    </ligand>
</feature>
<dbReference type="GO" id="GO:0006302">
    <property type="term" value="P:double-strand break repair"/>
    <property type="evidence" value="ECO:0007669"/>
    <property type="project" value="UniProtKB-UniRule"/>
</dbReference>
<dbReference type="InterPro" id="IPR038729">
    <property type="entry name" value="Rad50/SbcC_AAA"/>
</dbReference>
<keyword evidence="5" id="KW-0479">Metal-binding</keyword>
<dbReference type="Pfam" id="PF13476">
    <property type="entry name" value="AAA_23"/>
    <property type="match status" value="1"/>
</dbReference>
<name>A0A366M8J1_9EURY</name>
<dbReference type="SUPFAM" id="SSF52540">
    <property type="entry name" value="P-loop containing nucleoside triphosphate hydrolases"/>
    <property type="match status" value="1"/>
</dbReference>
<keyword evidence="5" id="KW-0862">Zinc</keyword>
<protein>
    <recommendedName>
        <fullName evidence="5">DNA double-strand break repair Rad50 ATPase</fullName>
    </recommendedName>
</protein>
<feature type="binding site" evidence="5">
    <location>
        <begin position="821"/>
        <end position="826"/>
    </location>
    <ligand>
        <name>ATP</name>
        <dbReference type="ChEBI" id="CHEBI:30616"/>
    </ligand>
</feature>
<feature type="binding site" evidence="5">
    <location>
        <position position="462"/>
    </location>
    <ligand>
        <name>Zn(2+)</name>
        <dbReference type="ChEBI" id="CHEBI:29105"/>
    </ligand>
</feature>
<comment type="cofactor">
    <cofactor evidence="5">
        <name>Zn(2+)</name>
        <dbReference type="ChEBI" id="CHEBI:29105"/>
    </cofactor>
    <text evidence="5">Binds 1 zinc ion per homodimer.</text>
</comment>
<feature type="coiled-coil region" evidence="5">
    <location>
        <begin position="478"/>
        <end position="512"/>
    </location>
</feature>
<comment type="subunit">
    <text evidence="5">Homodimer. Forms a heterotetramer composed of two Mre11 subunits and two Rad50 subunits.</text>
</comment>
<dbReference type="InterPro" id="IPR003959">
    <property type="entry name" value="ATPase_AAA_core"/>
</dbReference>
<dbReference type="GO" id="GO:0005524">
    <property type="term" value="F:ATP binding"/>
    <property type="evidence" value="ECO:0007669"/>
    <property type="project" value="UniProtKB-UniRule"/>
</dbReference>
<evidence type="ECO:0000256" key="5">
    <source>
        <dbReference type="HAMAP-Rule" id="MF_00449"/>
    </source>
</evidence>
<dbReference type="HAMAP" id="MF_00449">
    <property type="entry name" value="RAD50"/>
    <property type="match status" value="1"/>
</dbReference>
<comment type="caution">
    <text evidence="8">The sequence shown here is derived from an EMBL/GenBank/DDBJ whole genome shotgun (WGS) entry which is preliminary data.</text>
</comment>
<organism evidence="8 9">
    <name type="scientific">Candidatus Methanobinarius endosymbioticus</name>
    <dbReference type="NCBI Taxonomy" id="2006182"/>
    <lineage>
        <taxon>Archaea</taxon>
        <taxon>Methanobacteriati</taxon>
        <taxon>Methanobacteriota</taxon>
        <taxon>Methanomada group</taxon>
        <taxon>Methanobacteria</taxon>
        <taxon>Methanobacteriales</taxon>
        <taxon>Methanobacteriaceae</taxon>
        <taxon>Candidatus Methanobinarius</taxon>
    </lineage>
</organism>
<evidence type="ECO:0000256" key="2">
    <source>
        <dbReference type="ARBA" id="ARBA00022801"/>
    </source>
</evidence>
<dbReference type="Pfam" id="PF13304">
    <property type="entry name" value="AAA_21"/>
    <property type="match status" value="1"/>
</dbReference>